<dbReference type="EMBL" id="CAMXCT020002112">
    <property type="protein sequence ID" value="CAL1149095.1"/>
    <property type="molecule type" value="Genomic_DNA"/>
</dbReference>
<feature type="non-terminal residue" evidence="1">
    <location>
        <position position="729"/>
    </location>
</feature>
<keyword evidence="3" id="KW-1185">Reference proteome</keyword>
<sequence length="729" mass="81610">PTAWCAFMVKFFQGYELCFWEEQSVAERVSFLVLRAGSKTPRRRRKLAFAEQVGTVSLPTDPETSDPESAVRKGAQAWAKSKKLILGTWSTPRFCPDDKYRLTARCHRCQKCFDAEGTVFQFTGRFQGVQDTILELSVSKDGTCSGEPRVLRAHAGRDEAEEVTAEGRQAVHEAADNLLETGRPATAGSVKMKLGDQAQALQISARKIRNLLRSRKFSHGGAKRRFSESVRDFKSFLDTLDGSMLSVPVLQFDPFFAYVALLEPFLNRIAELKPARISICADFTFNFTHMNYEYGLICTNHDRLRAFVSDHSMRCMCVPQAEAALAAVYLDEDKQPPHMEGGKLWAFLGLQSRLIFAPSESFFHVCMVSAEGQILTAHWWSGAGSSHQYQPLPPASQQPAEQMNAKFKRDIRRFGPLKTHRDVLDMLTKCLKMWTAPLSPSDAQTDCPLTLMGASDSGHDGLRFSYPLSPDGWMLNAEGCVMRPPFMDKVVKFPGIPKVLHQMKKNRKRFPHQEMKRGDTRWMAMALTCSSEPPAGICERMRKQLITRDIVAVKVLCPEIHNEELLPEALLRRQRTHEPERELVDDECHVELHHVASRVALSLGQCDYRPEGWAESAAERAAPALSVDKSLRPFQSVVAWPLHPLASPASPVSQDSQMDSLQLQVSMEDQIASSLGPTQDATRVAAASPVSQDSYDVFNLDASQDRYPTLALLLDLVNNAIADFEKSTM</sequence>
<evidence type="ECO:0000313" key="1">
    <source>
        <dbReference type="EMBL" id="CAI3995720.1"/>
    </source>
</evidence>
<dbReference type="EMBL" id="CAMXCT010002112">
    <property type="protein sequence ID" value="CAI3995720.1"/>
    <property type="molecule type" value="Genomic_DNA"/>
</dbReference>
<reference evidence="2 3" key="2">
    <citation type="submission" date="2024-05" db="EMBL/GenBank/DDBJ databases">
        <authorList>
            <person name="Chen Y."/>
            <person name="Shah S."/>
            <person name="Dougan E. K."/>
            <person name="Thang M."/>
            <person name="Chan C."/>
        </authorList>
    </citation>
    <scope>NUCLEOTIDE SEQUENCE [LARGE SCALE GENOMIC DNA]</scope>
</reference>
<proteinExistence type="predicted"/>
<protein>
    <submittedName>
        <fullName evidence="2">Histone H2A/H2B/H3 domain-containing protein</fullName>
    </submittedName>
</protein>
<reference evidence="1" key="1">
    <citation type="submission" date="2022-10" db="EMBL/GenBank/DDBJ databases">
        <authorList>
            <person name="Chen Y."/>
            <person name="Dougan E. K."/>
            <person name="Chan C."/>
            <person name="Rhodes N."/>
            <person name="Thang M."/>
        </authorList>
    </citation>
    <scope>NUCLEOTIDE SEQUENCE</scope>
</reference>
<dbReference type="AlphaFoldDB" id="A0A9P1G2S1"/>
<name>A0A9P1G2S1_9DINO</name>
<evidence type="ECO:0000313" key="3">
    <source>
        <dbReference type="Proteomes" id="UP001152797"/>
    </source>
</evidence>
<evidence type="ECO:0000313" key="2">
    <source>
        <dbReference type="EMBL" id="CAL4783032.1"/>
    </source>
</evidence>
<gene>
    <name evidence="1" type="ORF">C1SCF055_LOCUS22249</name>
</gene>
<feature type="non-terminal residue" evidence="1">
    <location>
        <position position="1"/>
    </location>
</feature>
<comment type="caution">
    <text evidence="1">The sequence shown here is derived from an EMBL/GenBank/DDBJ whole genome shotgun (WGS) entry which is preliminary data.</text>
</comment>
<accession>A0A9P1G2S1</accession>
<dbReference type="Proteomes" id="UP001152797">
    <property type="component" value="Unassembled WGS sequence"/>
</dbReference>
<organism evidence="1">
    <name type="scientific">Cladocopium goreaui</name>
    <dbReference type="NCBI Taxonomy" id="2562237"/>
    <lineage>
        <taxon>Eukaryota</taxon>
        <taxon>Sar</taxon>
        <taxon>Alveolata</taxon>
        <taxon>Dinophyceae</taxon>
        <taxon>Suessiales</taxon>
        <taxon>Symbiodiniaceae</taxon>
        <taxon>Cladocopium</taxon>
    </lineage>
</organism>
<dbReference type="EMBL" id="CAMXCT030002112">
    <property type="protein sequence ID" value="CAL4783032.1"/>
    <property type="molecule type" value="Genomic_DNA"/>
</dbReference>
<dbReference type="OrthoDB" id="10665899at2759"/>